<evidence type="ECO:0000259" key="1">
    <source>
        <dbReference type="SMART" id="SM00871"/>
    </source>
</evidence>
<dbReference type="EMBL" id="BAUU01000064">
    <property type="protein sequence ID" value="GAE32936.1"/>
    <property type="molecule type" value="Genomic_DNA"/>
</dbReference>
<dbReference type="SMART" id="SM00871">
    <property type="entry name" value="AraC_E_bind"/>
    <property type="match status" value="1"/>
</dbReference>
<gene>
    <name evidence="2" type="ORF">JCM9152_4532</name>
</gene>
<keyword evidence="3" id="KW-1185">Reference proteome</keyword>
<dbReference type="InterPro" id="IPR029442">
    <property type="entry name" value="GyrI-like"/>
</dbReference>
<dbReference type="SUPFAM" id="SSF55136">
    <property type="entry name" value="Probable bacterial effector-binding domain"/>
    <property type="match status" value="1"/>
</dbReference>
<reference evidence="2" key="1">
    <citation type="journal article" date="2014" name="Genome Announc.">
        <title>Draft Genome Sequences of Three Alkaliphilic Bacillus Strains, Bacillus wakoensis JCM 9140T, Bacillus akibai JCM 9157T, and Bacillus hemicellulosilyticus JCM 9152T.</title>
        <authorList>
            <person name="Yuki M."/>
            <person name="Oshima K."/>
            <person name="Suda W."/>
            <person name="Oshida Y."/>
            <person name="Kitamura K."/>
            <person name="Iida T."/>
            <person name="Hattori M."/>
            <person name="Ohkuma M."/>
        </authorList>
    </citation>
    <scope>NUCLEOTIDE SEQUENCE [LARGE SCALE GENOMIC DNA]</scope>
    <source>
        <strain evidence="2">JCM 9152</strain>
    </source>
</reference>
<comment type="caution">
    <text evidence="2">The sequence shown here is derived from an EMBL/GenBank/DDBJ whole genome shotgun (WGS) entry which is preliminary data.</text>
</comment>
<dbReference type="InterPro" id="IPR011256">
    <property type="entry name" value="Reg_factor_effector_dom_sf"/>
</dbReference>
<dbReference type="Proteomes" id="UP000018895">
    <property type="component" value="Unassembled WGS sequence"/>
</dbReference>
<dbReference type="Gene3D" id="3.20.80.10">
    <property type="entry name" value="Regulatory factor, effector binding domain"/>
    <property type="match status" value="1"/>
</dbReference>
<organism evidence="2 3">
    <name type="scientific">Halalkalibacter hemicellulosilyticusJCM 9152</name>
    <dbReference type="NCBI Taxonomy" id="1236971"/>
    <lineage>
        <taxon>Bacteria</taxon>
        <taxon>Bacillati</taxon>
        <taxon>Bacillota</taxon>
        <taxon>Bacilli</taxon>
        <taxon>Bacillales</taxon>
        <taxon>Bacillaceae</taxon>
        <taxon>Halalkalibacter</taxon>
    </lineage>
</organism>
<dbReference type="RefSeq" id="WP_035347591.1">
    <property type="nucleotide sequence ID" value="NZ_BAUU01000064.1"/>
</dbReference>
<evidence type="ECO:0000313" key="2">
    <source>
        <dbReference type="EMBL" id="GAE32936.1"/>
    </source>
</evidence>
<evidence type="ECO:0000313" key="3">
    <source>
        <dbReference type="Proteomes" id="UP000018895"/>
    </source>
</evidence>
<dbReference type="OrthoDB" id="2364201at2"/>
<dbReference type="STRING" id="1236971.JCM9152_4532"/>
<protein>
    <recommendedName>
        <fullName evidence="1">AraC effector-binding domain-containing protein</fullName>
    </recommendedName>
</protein>
<dbReference type="AlphaFoldDB" id="W4QLI2"/>
<proteinExistence type="predicted"/>
<name>W4QLI2_9BACI</name>
<dbReference type="InterPro" id="IPR010499">
    <property type="entry name" value="AraC_E-bd"/>
</dbReference>
<accession>W4QLI2</accession>
<feature type="domain" description="AraC effector-binding" evidence="1">
    <location>
        <begin position="4"/>
        <end position="161"/>
    </location>
</feature>
<dbReference type="Pfam" id="PF06445">
    <property type="entry name" value="GyrI-like"/>
    <property type="match status" value="1"/>
</dbReference>
<sequence length="164" mass="19589">MSNKQYEIVTKNGYRAVGMKWDGPWSDSQQLKNVIQTMSERVEELNHAVNPTMQLGLSYHYRPDGFTHYSMYEVTEEQSIPKDMIELHIPELTYFVTRHEKGENIGESYNKISRWLVESEYQAYTEPNVTYYEDTLPIKHERYPHDRDENDPHFEIWIPIVNKL</sequence>